<feature type="transmembrane region" description="Helical" evidence="1">
    <location>
        <begin position="147"/>
        <end position="167"/>
    </location>
</feature>
<dbReference type="SUPFAM" id="SSF55073">
    <property type="entry name" value="Nucleotide cyclase"/>
    <property type="match status" value="1"/>
</dbReference>
<accession>A0A3T0KKQ7</accession>
<feature type="transmembrane region" description="Helical" evidence="1">
    <location>
        <begin position="79"/>
        <end position="96"/>
    </location>
</feature>
<evidence type="ECO:0000313" key="4">
    <source>
        <dbReference type="EMBL" id="AZV40917.1"/>
    </source>
</evidence>
<dbReference type="SUPFAM" id="SSF141868">
    <property type="entry name" value="EAL domain-like"/>
    <property type="match status" value="1"/>
</dbReference>
<dbReference type="NCBIfam" id="TIGR00254">
    <property type="entry name" value="GGDEF"/>
    <property type="match status" value="1"/>
</dbReference>
<dbReference type="Gene3D" id="3.30.70.270">
    <property type="match status" value="1"/>
</dbReference>
<dbReference type="Pfam" id="PF17159">
    <property type="entry name" value="MASE3"/>
    <property type="match status" value="1"/>
</dbReference>
<name>A0A3T0KKQ7_9BACI</name>
<evidence type="ECO:0000313" key="5">
    <source>
        <dbReference type="Proteomes" id="UP000283095"/>
    </source>
</evidence>
<organism evidence="4 5">
    <name type="scientific">Peribacillus asahii</name>
    <dbReference type="NCBI Taxonomy" id="228899"/>
    <lineage>
        <taxon>Bacteria</taxon>
        <taxon>Bacillati</taxon>
        <taxon>Bacillota</taxon>
        <taxon>Bacilli</taxon>
        <taxon>Bacillales</taxon>
        <taxon>Bacillaceae</taxon>
        <taxon>Peribacillus</taxon>
    </lineage>
</organism>
<keyword evidence="1" id="KW-1133">Transmembrane helix</keyword>
<evidence type="ECO:0000259" key="3">
    <source>
        <dbReference type="PROSITE" id="PS50887"/>
    </source>
</evidence>
<dbReference type="AlphaFoldDB" id="A0A3T0KKQ7"/>
<keyword evidence="1" id="KW-0472">Membrane</keyword>
<feature type="transmembrane region" description="Helical" evidence="1">
    <location>
        <begin position="45"/>
        <end position="70"/>
    </location>
</feature>
<evidence type="ECO:0000259" key="2">
    <source>
        <dbReference type="PROSITE" id="PS50883"/>
    </source>
</evidence>
<dbReference type="Pfam" id="PF00990">
    <property type="entry name" value="GGDEF"/>
    <property type="match status" value="1"/>
</dbReference>
<evidence type="ECO:0000256" key="1">
    <source>
        <dbReference type="SAM" id="Phobius"/>
    </source>
</evidence>
<dbReference type="KEGG" id="pasa:BAOM_0210"/>
<dbReference type="SMART" id="SM00052">
    <property type="entry name" value="EAL"/>
    <property type="match status" value="1"/>
</dbReference>
<feature type="transmembrane region" description="Helical" evidence="1">
    <location>
        <begin position="20"/>
        <end position="39"/>
    </location>
</feature>
<dbReference type="OrthoDB" id="9759607at2"/>
<dbReference type="PANTHER" id="PTHR33121">
    <property type="entry name" value="CYCLIC DI-GMP PHOSPHODIESTERASE PDEF"/>
    <property type="match status" value="1"/>
</dbReference>
<dbReference type="InterPro" id="IPR050706">
    <property type="entry name" value="Cyclic-di-GMP_PDE-like"/>
</dbReference>
<dbReference type="InterPro" id="IPR033425">
    <property type="entry name" value="MASE3"/>
</dbReference>
<sequence length="723" mass="83203">MKIKKQNIQSSVRDGFSLTIPLLLLIPALLFSNQLYGILGENNYVTLHLMLEIFIIIASFTIAIQAWLIFPYIFSNHRLYIGALFLSVGLLTLIHTLSYKGMPFFIKDSSAYSATWFYMIERLTQALGLLLILTSKPKKIHFIQRRITYSLACLYTFVWIFLIYSPYELLPHLVIEGVGTTPLKNSLQYLAIMLQCLILLYLWRNFNKDRRQNTVIIVASVYLILGDLMFTTYQSVYDIKNFMGHFFQLSGFYFLMRTFYSTSVEKPFQSLIETQKQLKKSEESLHYMAYHDELTELPNSRFLTEKLSIELSMPKTKKAILMIEIDRLKSINESLGHSFIDLMLQEVATRLRTSLPPDLFISQIGRGEFTILLHSVKDHEDVVQVCKQIQKGMKEPFQLQHFLLNITLNIGIAVYPKHGTNQEELLKHAQVAMHEAQKATERYVFYHSKMGQQLIEQLVLEQDLHYALDNGEIYLEYQPQINLRTGSIDSVEALVRWQHPEKGLISPAAFIPIAEETGLIVPIGEWVLETACRQAKQWHNEGISHIGVAVNLSTGQFFQQNLVEMVEDILARTNLPPHYLELEITESMTVDTNHMTEILHDLKQLGVKIAVDDFGTGYSSMYYLKKFPIDCLKIDRSFVRNVQSNHHDDVLISMMISMAKHLELKVVAEGVEETGQLSFLADRDCDIIQGYLFSKPIDPEELSANFDTIQKKVLSITQLKEVV</sequence>
<feature type="domain" description="EAL" evidence="2">
    <location>
        <begin position="457"/>
        <end position="710"/>
    </location>
</feature>
<dbReference type="EMBL" id="CP026095">
    <property type="protein sequence ID" value="AZV40917.1"/>
    <property type="molecule type" value="Genomic_DNA"/>
</dbReference>
<dbReference type="GO" id="GO:0071111">
    <property type="term" value="F:cyclic-guanylate-specific phosphodiesterase activity"/>
    <property type="evidence" value="ECO:0007669"/>
    <property type="project" value="InterPro"/>
</dbReference>
<dbReference type="SMART" id="SM00267">
    <property type="entry name" value="GGDEF"/>
    <property type="match status" value="1"/>
</dbReference>
<dbReference type="FunFam" id="3.20.20.450:FF:000001">
    <property type="entry name" value="Cyclic di-GMP phosphodiesterase yahA"/>
    <property type="match status" value="1"/>
</dbReference>
<feature type="transmembrane region" description="Helical" evidence="1">
    <location>
        <begin position="187"/>
        <end position="203"/>
    </location>
</feature>
<dbReference type="Pfam" id="PF00563">
    <property type="entry name" value="EAL"/>
    <property type="match status" value="1"/>
</dbReference>
<dbReference type="InterPro" id="IPR000160">
    <property type="entry name" value="GGDEF_dom"/>
</dbReference>
<reference evidence="4 5" key="1">
    <citation type="submission" date="2018-01" db="EMBL/GenBank/DDBJ databases">
        <title>Bacillus asahii Genome sequencing and assembly.</title>
        <authorList>
            <person name="Jiang H."/>
            <person name="Feng Y."/>
            <person name="Zhao F."/>
            <person name="Lin X."/>
        </authorList>
    </citation>
    <scope>NUCLEOTIDE SEQUENCE [LARGE SCALE GENOMIC DNA]</scope>
    <source>
        <strain evidence="4 5">OM18</strain>
    </source>
</reference>
<dbReference type="InterPro" id="IPR029787">
    <property type="entry name" value="Nucleotide_cyclase"/>
</dbReference>
<dbReference type="CDD" id="cd01949">
    <property type="entry name" value="GGDEF"/>
    <property type="match status" value="1"/>
</dbReference>
<protein>
    <submittedName>
        <fullName evidence="4">Diguanylate cyclase</fullName>
    </submittedName>
</protein>
<dbReference type="PROSITE" id="PS50887">
    <property type="entry name" value="GGDEF"/>
    <property type="match status" value="1"/>
</dbReference>
<proteinExistence type="predicted"/>
<feature type="transmembrane region" description="Helical" evidence="1">
    <location>
        <begin position="215"/>
        <end position="236"/>
    </location>
</feature>
<dbReference type="InterPro" id="IPR035919">
    <property type="entry name" value="EAL_sf"/>
</dbReference>
<dbReference type="PROSITE" id="PS50883">
    <property type="entry name" value="EAL"/>
    <property type="match status" value="1"/>
</dbReference>
<feature type="domain" description="GGDEF" evidence="3">
    <location>
        <begin position="316"/>
        <end position="449"/>
    </location>
</feature>
<dbReference type="Proteomes" id="UP000283095">
    <property type="component" value="Chromosome"/>
</dbReference>
<gene>
    <name evidence="4" type="ORF">BAOM_0210</name>
</gene>
<dbReference type="CDD" id="cd01948">
    <property type="entry name" value="EAL"/>
    <property type="match status" value="1"/>
</dbReference>
<feature type="transmembrane region" description="Helical" evidence="1">
    <location>
        <begin position="116"/>
        <end position="135"/>
    </location>
</feature>
<keyword evidence="1" id="KW-0812">Transmembrane</keyword>
<dbReference type="InterPro" id="IPR043128">
    <property type="entry name" value="Rev_trsase/Diguanyl_cyclase"/>
</dbReference>
<dbReference type="InterPro" id="IPR001633">
    <property type="entry name" value="EAL_dom"/>
</dbReference>
<dbReference type="RefSeq" id="WP_127758704.1">
    <property type="nucleotide sequence ID" value="NZ_CP026095.1"/>
</dbReference>
<dbReference type="PANTHER" id="PTHR33121:SF70">
    <property type="entry name" value="SIGNALING PROTEIN YKOW"/>
    <property type="match status" value="1"/>
</dbReference>
<dbReference type="Gene3D" id="3.20.20.450">
    <property type="entry name" value="EAL domain"/>
    <property type="match status" value="1"/>
</dbReference>